<dbReference type="EMBL" id="CAEZYA010000002">
    <property type="protein sequence ID" value="CAB4695138.1"/>
    <property type="molecule type" value="Genomic_DNA"/>
</dbReference>
<keyword evidence="1" id="KW-0812">Transmembrane</keyword>
<dbReference type="EMBL" id="CAFBOQ010000003">
    <property type="protein sequence ID" value="CAB4977447.1"/>
    <property type="molecule type" value="Genomic_DNA"/>
</dbReference>
<evidence type="ECO:0000313" key="8">
    <source>
        <dbReference type="EMBL" id="CAB5050692.1"/>
    </source>
</evidence>
<evidence type="ECO:0000313" key="5">
    <source>
        <dbReference type="EMBL" id="CAB4853830.1"/>
    </source>
</evidence>
<evidence type="ECO:0000256" key="1">
    <source>
        <dbReference type="SAM" id="Phobius"/>
    </source>
</evidence>
<evidence type="ECO:0000313" key="3">
    <source>
        <dbReference type="EMBL" id="CAB4760029.1"/>
    </source>
</evidence>
<keyword evidence="1" id="KW-1133">Transmembrane helix</keyword>
<evidence type="ECO:0000313" key="7">
    <source>
        <dbReference type="EMBL" id="CAB5044989.1"/>
    </source>
</evidence>
<reference evidence="8" key="1">
    <citation type="submission" date="2020-05" db="EMBL/GenBank/DDBJ databases">
        <authorList>
            <person name="Chiriac C."/>
            <person name="Salcher M."/>
            <person name="Ghai R."/>
            <person name="Kavagutti S V."/>
        </authorList>
    </citation>
    <scope>NUCLEOTIDE SEQUENCE</scope>
</reference>
<keyword evidence="1" id="KW-0472">Membrane</keyword>
<accession>A0A6J7TC44</accession>
<evidence type="ECO:0000313" key="2">
    <source>
        <dbReference type="EMBL" id="CAB4695138.1"/>
    </source>
</evidence>
<organism evidence="8">
    <name type="scientific">freshwater metagenome</name>
    <dbReference type="NCBI Taxonomy" id="449393"/>
    <lineage>
        <taxon>unclassified sequences</taxon>
        <taxon>metagenomes</taxon>
        <taxon>ecological metagenomes</taxon>
    </lineage>
</organism>
<evidence type="ECO:0000313" key="6">
    <source>
        <dbReference type="EMBL" id="CAB4977447.1"/>
    </source>
</evidence>
<evidence type="ECO:0000313" key="4">
    <source>
        <dbReference type="EMBL" id="CAB4804163.1"/>
    </source>
</evidence>
<feature type="transmembrane region" description="Helical" evidence="1">
    <location>
        <begin position="113"/>
        <end position="131"/>
    </location>
</feature>
<feature type="transmembrane region" description="Helical" evidence="1">
    <location>
        <begin position="29"/>
        <end position="47"/>
    </location>
</feature>
<protein>
    <submittedName>
        <fullName evidence="8">Unannotated protein</fullName>
    </submittedName>
</protein>
<dbReference type="AlphaFoldDB" id="A0A6J7TC44"/>
<name>A0A6J7TC44_9ZZZZ</name>
<sequence>MKMNSKMSDSTYIAGTCNIGQKEIRRRQFVAGVGLFLSVLWLITMILTNAPKGARFGIFIPLMVAAVGYVQSRSKFCLAYGFAGTFNFGKLGDLSRVSDASDKAADRATALKILGKSFILAFIATAVVIALPF</sequence>
<dbReference type="EMBL" id="CAFBLC010000001">
    <property type="protein sequence ID" value="CAB4853830.1"/>
    <property type="molecule type" value="Genomic_DNA"/>
</dbReference>
<dbReference type="EMBL" id="CAFAAU010000011">
    <property type="protein sequence ID" value="CAB4804163.1"/>
    <property type="molecule type" value="Genomic_DNA"/>
</dbReference>
<gene>
    <name evidence="2" type="ORF">UFOPK2627_00136</name>
    <name evidence="3" type="ORF">UFOPK2879_00171</name>
    <name evidence="4" type="ORF">UFOPK3078_00558</name>
    <name evidence="5" type="ORF">UFOPK3288_00037</name>
    <name evidence="6" type="ORF">UFOPK3990_00180</name>
    <name evidence="7" type="ORF">UFOPK4245_00192</name>
    <name evidence="8" type="ORF">UFOPK4337_00019</name>
</gene>
<dbReference type="EMBL" id="CAEZZN010000003">
    <property type="protein sequence ID" value="CAB4760029.1"/>
    <property type="molecule type" value="Genomic_DNA"/>
</dbReference>
<feature type="transmembrane region" description="Helical" evidence="1">
    <location>
        <begin position="53"/>
        <end position="70"/>
    </location>
</feature>
<dbReference type="EMBL" id="CAFBQM010000001">
    <property type="protein sequence ID" value="CAB5050692.1"/>
    <property type="molecule type" value="Genomic_DNA"/>
</dbReference>
<proteinExistence type="predicted"/>
<dbReference type="EMBL" id="CAFBQD010000002">
    <property type="protein sequence ID" value="CAB5044989.1"/>
    <property type="molecule type" value="Genomic_DNA"/>
</dbReference>